<feature type="compositionally biased region" description="Polar residues" evidence="1">
    <location>
        <begin position="1"/>
        <end position="10"/>
    </location>
</feature>
<dbReference type="Proteomes" id="UP001489004">
    <property type="component" value="Unassembled WGS sequence"/>
</dbReference>
<evidence type="ECO:0000313" key="2">
    <source>
        <dbReference type="EMBL" id="KAK9828614.1"/>
    </source>
</evidence>
<reference evidence="2 3" key="1">
    <citation type="journal article" date="2024" name="Nat. Commun.">
        <title>Phylogenomics reveals the evolutionary origins of lichenization in chlorophyte algae.</title>
        <authorList>
            <person name="Puginier C."/>
            <person name="Libourel C."/>
            <person name="Otte J."/>
            <person name="Skaloud P."/>
            <person name="Haon M."/>
            <person name="Grisel S."/>
            <person name="Petersen M."/>
            <person name="Berrin J.G."/>
            <person name="Delaux P.M."/>
            <person name="Dal Grande F."/>
            <person name="Keller J."/>
        </authorList>
    </citation>
    <scope>NUCLEOTIDE SEQUENCE [LARGE SCALE GENOMIC DNA]</scope>
    <source>
        <strain evidence="2 3">SAG 2043</strain>
    </source>
</reference>
<feature type="compositionally biased region" description="Polar residues" evidence="1">
    <location>
        <begin position="21"/>
        <end position="32"/>
    </location>
</feature>
<evidence type="ECO:0000313" key="3">
    <source>
        <dbReference type="Proteomes" id="UP001489004"/>
    </source>
</evidence>
<comment type="caution">
    <text evidence="2">The sequence shown here is derived from an EMBL/GenBank/DDBJ whole genome shotgun (WGS) entry which is preliminary data.</text>
</comment>
<organism evidence="2 3">
    <name type="scientific">[Myrmecia] bisecta</name>
    <dbReference type="NCBI Taxonomy" id="41462"/>
    <lineage>
        <taxon>Eukaryota</taxon>
        <taxon>Viridiplantae</taxon>
        <taxon>Chlorophyta</taxon>
        <taxon>core chlorophytes</taxon>
        <taxon>Trebouxiophyceae</taxon>
        <taxon>Trebouxiales</taxon>
        <taxon>Trebouxiaceae</taxon>
        <taxon>Myrmecia</taxon>
    </lineage>
</organism>
<gene>
    <name evidence="2" type="ORF">WJX72_001046</name>
</gene>
<keyword evidence="3" id="KW-1185">Reference proteome</keyword>
<feature type="region of interest" description="Disordered" evidence="1">
    <location>
        <begin position="195"/>
        <end position="217"/>
    </location>
</feature>
<feature type="compositionally biased region" description="Basic and acidic residues" evidence="1">
    <location>
        <begin position="11"/>
        <end position="20"/>
    </location>
</feature>
<evidence type="ECO:0000256" key="1">
    <source>
        <dbReference type="SAM" id="MobiDB-lite"/>
    </source>
</evidence>
<proteinExistence type="predicted"/>
<feature type="region of interest" description="Disordered" evidence="1">
    <location>
        <begin position="1"/>
        <end position="99"/>
    </location>
</feature>
<dbReference type="AlphaFoldDB" id="A0AAW1R4G6"/>
<protein>
    <submittedName>
        <fullName evidence="2">Uncharacterized protein</fullName>
    </submittedName>
</protein>
<name>A0AAW1R4G6_9CHLO</name>
<dbReference type="EMBL" id="JALJOR010000001">
    <property type="protein sequence ID" value="KAK9828614.1"/>
    <property type="molecule type" value="Genomic_DNA"/>
</dbReference>
<sequence>MRQASLSKSASETRRVREQAKTQTTAQHSSQRPVFVVPASHAPRQIRLRNTRRPVSLAKKAPAPAAGNAQAVNSKQEPGEQQRALSPTSPLHFSKATGRPASGPWIGAFGSPAHVLDSTPALYVDNIGHTHFGLDELNAAAAAASGSHPNRKANGEASLSLTSAEVPGARHEARRGHSREMAALLRKPISKYTAAAPRCSAQDMRRTRAISQPRQGF</sequence>
<accession>A0AAW1R4G6</accession>